<dbReference type="AlphaFoldDB" id="A0AA36BJH9"/>
<evidence type="ECO:0000256" key="1">
    <source>
        <dbReference type="SAM" id="Phobius"/>
    </source>
</evidence>
<keyword evidence="3" id="KW-1185">Reference proteome</keyword>
<keyword evidence="1" id="KW-0472">Membrane</keyword>
<gene>
    <name evidence="2" type="ORF">OCTVUL_1B022305</name>
</gene>
<feature type="transmembrane region" description="Helical" evidence="1">
    <location>
        <begin position="6"/>
        <end position="28"/>
    </location>
</feature>
<sequence length="128" mass="13185">MESVMVLTLMVQVLVMMLLLVCFVGAVVDGGIVVAGVAVGCVGGGGLIDYVGNGGASGCIGDRTCDSIGGDYAGVEKSSRFGAFLAPNWLGMKFNIGEAFKNFTGFGNPCGAYPLPKMLLVLNELIRI</sequence>
<organism evidence="2 3">
    <name type="scientific">Octopus vulgaris</name>
    <name type="common">Common octopus</name>
    <dbReference type="NCBI Taxonomy" id="6645"/>
    <lineage>
        <taxon>Eukaryota</taxon>
        <taxon>Metazoa</taxon>
        <taxon>Spiralia</taxon>
        <taxon>Lophotrochozoa</taxon>
        <taxon>Mollusca</taxon>
        <taxon>Cephalopoda</taxon>
        <taxon>Coleoidea</taxon>
        <taxon>Octopodiformes</taxon>
        <taxon>Octopoda</taxon>
        <taxon>Incirrata</taxon>
        <taxon>Octopodidae</taxon>
        <taxon>Octopus</taxon>
    </lineage>
</organism>
<keyword evidence="1" id="KW-1133">Transmembrane helix</keyword>
<evidence type="ECO:0000313" key="3">
    <source>
        <dbReference type="Proteomes" id="UP001162480"/>
    </source>
</evidence>
<evidence type="ECO:0000313" key="2">
    <source>
        <dbReference type="EMBL" id="CAI9734612.1"/>
    </source>
</evidence>
<dbReference type="EMBL" id="OX597829">
    <property type="protein sequence ID" value="CAI9734612.1"/>
    <property type="molecule type" value="Genomic_DNA"/>
</dbReference>
<reference evidence="2" key="1">
    <citation type="submission" date="2023-08" db="EMBL/GenBank/DDBJ databases">
        <authorList>
            <person name="Alioto T."/>
            <person name="Alioto T."/>
            <person name="Gomez Garrido J."/>
        </authorList>
    </citation>
    <scope>NUCLEOTIDE SEQUENCE</scope>
</reference>
<protein>
    <submittedName>
        <fullName evidence="2">Uncharacterized protein</fullName>
    </submittedName>
</protein>
<name>A0AA36BJH9_OCTVU</name>
<dbReference type="Proteomes" id="UP001162480">
    <property type="component" value="Chromosome 16"/>
</dbReference>
<accession>A0AA36BJH9</accession>
<keyword evidence="1" id="KW-0812">Transmembrane</keyword>
<proteinExistence type="predicted"/>